<dbReference type="EMBL" id="JACGWO010000005">
    <property type="protein sequence ID" value="KAK4426449.1"/>
    <property type="molecule type" value="Genomic_DNA"/>
</dbReference>
<evidence type="ECO:0000313" key="2">
    <source>
        <dbReference type="EMBL" id="KAK4426449.1"/>
    </source>
</evidence>
<name>A0AAE1YAI4_9LAMI</name>
<reference evidence="2" key="2">
    <citation type="journal article" date="2024" name="Plant">
        <title>Genomic evolution and insights into agronomic trait innovations of Sesamum species.</title>
        <authorList>
            <person name="Miao H."/>
            <person name="Wang L."/>
            <person name="Qu L."/>
            <person name="Liu H."/>
            <person name="Sun Y."/>
            <person name="Le M."/>
            <person name="Wang Q."/>
            <person name="Wei S."/>
            <person name="Zheng Y."/>
            <person name="Lin W."/>
            <person name="Duan Y."/>
            <person name="Cao H."/>
            <person name="Xiong S."/>
            <person name="Wang X."/>
            <person name="Wei L."/>
            <person name="Li C."/>
            <person name="Ma Q."/>
            <person name="Ju M."/>
            <person name="Zhao R."/>
            <person name="Li G."/>
            <person name="Mu C."/>
            <person name="Tian Q."/>
            <person name="Mei H."/>
            <person name="Zhang T."/>
            <person name="Gao T."/>
            <person name="Zhang H."/>
        </authorList>
    </citation>
    <scope>NUCLEOTIDE SEQUENCE</scope>
    <source>
        <strain evidence="2">3651</strain>
    </source>
</reference>
<evidence type="ECO:0008006" key="4">
    <source>
        <dbReference type="Google" id="ProtNLM"/>
    </source>
</evidence>
<evidence type="ECO:0000256" key="1">
    <source>
        <dbReference type="SAM" id="MobiDB-lite"/>
    </source>
</evidence>
<gene>
    <name evidence="2" type="ORF">Salat_1413500</name>
</gene>
<organism evidence="2 3">
    <name type="scientific">Sesamum alatum</name>
    <dbReference type="NCBI Taxonomy" id="300844"/>
    <lineage>
        <taxon>Eukaryota</taxon>
        <taxon>Viridiplantae</taxon>
        <taxon>Streptophyta</taxon>
        <taxon>Embryophyta</taxon>
        <taxon>Tracheophyta</taxon>
        <taxon>Spermatophyta</taxon>
        <taxon>Magnoliopsida</taxon>
        <taxon>eudicotyledons</taxon>
        <taxon>Gunneridae</taxon>
        <taxon>Pentapetalae</taxon>
        <taxon>asterids</taxon>
        <taxon>lamiids</taxon>
        <taxon>Lamiales</taxon>
        <taxon>Pedaliaceae</taxon>
        <taxon>Sesamum</taxon>
    </lineage>
</organism>
<feature type="region of interest" description="Disordered" evidence="1">
    <location>
        <begin position="178"/>
        <end position="211"/>
    </location>
</feature>
<evidence type="ECO:0000313" key="3">
    <source>
        <dbReference type="Proteomes" id="UP001293254"/>
    </source>
</evidence>
<dbReference type="Proteomes" id="UP001293254">
    <property type="component" value="Unassembled WGS sequence"/>
</dbReference>
<accession>A0AAE1YAI4</accession>
<protein>
    <recommendedName>
        <fullName evidence="4">GAG-pre-integrase domain-containing protein</fullName>
    </recommendedName>
</protein>
<proteinExistence type="predicted"/>
<dbReference type="AlphaFoldDB" id="A0AAE1YAI4"/>
<keyword evidence="3" id="KW-1185">Reference proteome</keyword>
<comment type="caution">
    <text evidence="2">The sequence shown here is derived from an EMBL/GenBank/DDBJ whole genome shotgun (WGS) entry which is preliminary data.</text>
</comment>
<sequence length="254" mass="26729">MAVPGAPPAAAVPSAQLAAPAPPAVAPAVLAPPAALIEGVDTSNEDLAEITELFSTFTIPEKYTSISLPNGSKREVKLIGEVRLSDSVTLAQALKTDHIEAVGKQVGRLYVLNKDSFSVSVSTNERAFSCYVIPRKASMWHRRLGHSSAQVPTGVQSLDILPTQVADLAAPQSPITQALPSPTQHVPAPETCGVDAPATTDSTPSHTALRRSTRARVPPVWMQDFSCNSVTISPVTLSPEILSCLTKTNVQRAA</sequence>
<reference evidence="2" key="1">
    <citation type="submission" date="2020-06" db="EMBL/GenBank/DDBJ databases">
        <authorList>
            <person name="Li T."/>
            <person name="Hu X."/>
            <person name="Zhang T."/>
            <person name="Song X."/>
            <person name="Zhang H."/>
            <person name="Dai N."/>
            <person name="Sheng W."/>
            <person name="Hou X."/>
            <person name="Wei L."/>
        </authorList>
    </citation>
    <scope>NUCLEOTIDE SEQUENCE</scope>
    <source>
        <strain evidence="2">3651</strain>
        <tissue evidence="2">Leaf</tissue>
    </source>
</reference>